<dbReference type="Pfam" id="PF10702">
    <property type="entry name" value="DUF2507"/>
    <property type="match status" value="1"/>
</dbReference>
<comment type="caution">
    <text evidence="1">The sequence shown here is derived from an EMBL/GenBank/DDBJ whole genome shotgun (WGS) entry which is preliminary data.</text>
</comment>
<reference evidence="2" key="1">
    <citation type="journal article" date="2019" name="Int. J. Syst. Evol. Microbiol.">
        <title>The Global Catalogue of Microorganisms (GCM) 10K type strain sequencing project: providing services to taxonomists for standard genome sequencing and annotation.</title>
        <authorList>
            <consortium name="The Broad Institute Genomics Platform"/>
            <consortium name="The Broad Institute Genome Sequencing Center for Infectious Disease"/>
            <person name="Wu L."/>
            <person name="Ma J."/>
        </authorList>
    </citation>
    <scope>NUCLEOTIDE SEQUENCE [LARGE SCALE GENOMIC DNA]</scope>
    <source>
        <strain evidence="2">KACC 14058</strain>
    </source>
</reference>
<proteinExistence type="predicted"/>
<sequence>MTDKHTNIATIIANLHITGSGYDLLRYIGLPDMLGKDKDLILYVLGKNLAAKSDWVNQEEVIEFFRHVGWGELVLVKEKRRGYIFELNGDVVLARLETIEDIEFRLEAGFLAYVMEQLTGKLCECIAEIKKDTVTFQVMYSE</sequence>
<gene>
    <name evidence="1" type="ORF">ACFOZ1_10750</name>
</gene>
<evidence type="ECO:0000313" key="1">
    <source>
        <dbReference type="EMBL" id="MFC4388279.1"/>
    </source>
</evidence>
<dbReference type="Proteomes" id="UP001595880">
    <property type="component" value="Unassembled WGS sequence"/>
</dbReference>
<dbReference type="RefSeq" id="WP_390199189.1">
    <property type="nucleotide sequence ID" value="NZ_JBHSDV010000003.1"/>
</dbReference>
<protein>
    <submittedName>
        <fullName evidence="1">YslB family protein</fullName>
    </submittedName>
</protein>
<dbReference type="EMBL" id="JBHSDV010000003">
    <property type="protein sequence ID" value="MFC4388279.1"/>
    <property type="molecule type" value="Genomic_DNA"/>
</dbReference>
<accession>A0ABV8VX58</accession>
<keyword evidence="2" id="KW-1185">Reference proteome</keyword>
<dbReference type="InterPro" id="IPR019642">
    <property type="entry name" value="DUF2507"/>
</dbReference>
<dbReference type="SUPFAM" id="SSF111126">
    <property type="entry name" value="Ligand-binding domain in the NO signalling and Golgi transport"/>
    <property type="match status" value="1"/>
</dbReference>
<organism evidence="1 2">
    <name type="scientific">Gracilibacillus marinus</name>
    <dbReference type="NCBI Taxonomy" id="630535"/>
    <lineage>
        <taxon>Bacteria</taxon>
        <taxon>Bacillati</taxon>
        <taxon>Bacillota</taxon>
        <taxon>Bacilli</taxon>
        <taxon>Bacillales</taxon>
        <taxon>Bacillaceae</taxon>
        <taxon>Gracilibacillus</taxon>
    </lineage>
</organism>
<dbReference type="Gene3D" id="3.30.1380.20">
    <property type="entry name" value="Trafficking protein particle complex subunit 3"/>
    <property type="match status" value="1"/>
</dbReference>
<evidence type="ECO:0000313" key="2">
    <source>
        <dbReference type="Proteomes" id="UP001595880"/>
    </source>
</evidence>
<dbReference type="InterPro" id="IPR024096">
    <property type="entry name" value="NO_sig/Golgi_transp_ligand-bd"/>
</dbReference>
<name>A0ABV8VX58_9BACI</name>